<dbReference type="InterPro" id="IPR011333">
    <property type="entry name" value="SKP1/BTB/POZ_sf"/>
</dbReference>
<evidence type="ECO:0000313" key="1">
    <source>
        <dbReference type="EMBL" id="EPE24751.1"/>
    </source>
</evidence>
<evidence type="ECO:0008006" key="3">
    <source>
        <dbReference type="Google" id="ProtNLM"/>
    </source>
</evidence>
<dbReference type="RefSeq" id="XP_008088839.1">
    <property type="nucleotide sequence ID" value="XM_008090648.1"/>
</dbReference>
<dbReference type="KEGG" id="glz:GLAREA_08604"/>
<evidence type="ECO:0000313" key="2">
    <source>
        <dbReference type="Proteomes" id="UP000016922"/>
    </source>
</evidence>
<sequence>MTGPTKRRAKLSMACFTVDPLKVVVGKDESQKMFYIQKELICSESEFFAIACKDAWKSGRDNTVTLAENDPEIFGVFLVWLTTRDIQNADGVLSLEFVEQEFGKGKQNDAFKDATVNSASAQFDLLARCYGFGDFIQSMGFCNCAMDHIISISHHVWKGSNKIIGVAARHIKLVYPLTKVNSRLRQFCIDTWVTSVSSKWVEANIEFYLGRTCDDFLKAIIPRLMVKETWGKEYYPDEYPWVFPWRRQPAYYHLKPTPEMVNGTVGV</sequence>
<dbReference type="EMBL" id="KE145373">
    <property type="protein sequence ID" value="EPE24751.1"/>
    <property type="molecule type" value="Genomic_DNA"/>
</dbReference>
<reference evidence="1 2" key="1">
    <citation type="journal article" date="2013" name="BMC Genomics">
        <title>Genomics-driven discovery of the pneumocandin biosynthetic gene cluster in the fungus Glarea lozoyensis.</title>
        <authorList>
            <person name="Chen L."/>
            <person name="Yue Q."/>
            <person name="Zhang X."/>
            <person name="Xiang M."/>
            <person name="Wang C."/>
            <person name="Li S."/>
            <person name="Che Y."/>
            <person name="Ortiz-Lopez F.J."/>
            <person name="Bills G.F."/>
            <person name="Liu X."/>
            <person name="An Z."/>
        </authorList>
    </citation>
    <scope>NUCLEOTIDE SEQUENCE [LARGE SCALE GENOMIC DNA]</scope>
    <source>
        <strain evidence="2">ATCC 20868 / MF5171</strain>
    </source>
</reference>
<keyword evidence="2" id="KW-1185">Reference proteome</keyword>
<dbReference type="OrthoDB" id="3554209at2759"/>
<dbReference type="AlphaFoldDB" id="S3CY70"/>
<dbReference type="PANTHER" id="PTHR47843">
    <property type="entry name" value="BTB DOMAIN-CONTAINING PROTEIN-RELATED"/>
    <property type="match status" value="1"/>
</dbReference>
<proteinExistence type="predicted"/>
<dbReference type="HOGENOM" id="CLU_1008489_0_0_1"/>
<gene>
    <name evidence="1" type="ORF">GLAREA_08604</name>
</gene>
<protein>
    <recommendedName>
        <fullName evidence="3">BTB domain-containing protein</fullName>
    </recommendedName>
</protein>
<dbReference type="Gene3D" id="3.30.710.10">
    <property type="entry name" value="Potassium Channel Kv1.1, Chain A"/>
    <property type="match status" value="1"/>
</dbReference>
<dbReference type="STRING" id="1116229.S3CY70"/>
<dbReference type="GeneID" id="19467652"/>
<dbReference type="Proteomes" id="UP000016922">
    <property type="component" value="Unassembled WGS sequence"/>
</dbReference>
<dbReference type="PANTHER" id="PTHR47843:SF2">
    <property type="entry name" value="BTB DOMAIN-CONTAINING PROTEIN"/>
    <property type="match status" value="1"/>
</dbReference>
<organism evidence="1 2">
    <name type="scientific">Glarea lozoyensis (strain ATCC 20868 / MF5171)</name>
    <dbReference type="NCBI Taxonomy" id="1116229"/>
    <lineage>
        <taxon>Eukaryota</taxon>
        <taxon>Fungi</taxon>
        <taxon>Dikarya</taxon>
        <taxon>Ascomycota</taxon>
        <taxon>Pezizomycotina</taxon>
        <taxon>Leotiomycetes</taxon>
        <taxon>Helotiales</taxon>
        <taxon>Helotiaceae</taxon>
        <taxon>Glarea</taxon>
    </lineage>
</organism>
<accession>S3CY70</accession>
<name>S3CY70_GLAL2</name>